<dbReference type="RefSeq" id="XP_007408950.1">
    <property type="nucleotide sequence ID" value="XM_007408888.1"/>
</dbReference>
<reference evidence="4" key="1">
    <citation type="journal article" date="2011" name="Proc. Natl. Acad. Sci. U.S.A.">
        <title>Obligate biotrophy features unraveled by the genomic analysis of rust fungi.</title>
        <authorList>
            <person name="Duplessis S."/>
            <person name="Cuomo C.A."/>
            <person name="Lin Y.-C."/>
            <person name="Aerts A."/>
            <person name="Tisserant E."/>
            <person name="Veneault-Fourrey C."/>
            <person name="Joly D.L."/>
            <person name="Hacquard S."/>
            <person name="Amselem J."/>
            <person name="Cantarel B.L."/>
            <person name="Chiu R."/>
            <person name="Coutinho P.M."/>
            <person name="Feau N."/>
            <person name="Field M."/>
            <person name="Frey P."/>
            <person name="Gelhaye E."/>
            <person name="Goldberg J."/>
            <person name="Grabherr M.G."/>
            <person name="Kodira C.D."/>
            <person name="Kohler A."/>
            <person name="Kuees U."/>
            <person name="Lindquist E.A."/>
            <person name="Lucas S.M."/>
            <person name="Mago R."/>
            <person name="Mauceli E."/>
            <person name="Morin E."/>
            <person name="Murat C."/>
            <person name="Pangilinan J.L."/>
            <person name="Park R."/>
            <person name="Pearson M."/>
            <person name="Quesneville H."/>
            <person name="Rouhier N."/>
            <person name="Sakthikumar S."/>
            <person name="Salamov A.A."/>
            <person name="Schmutz J."/>
            <person name="Selles B."/>
            <person name="Shapiro H."/>
            <person name="Tanguay P."/>
            <person name="Tuskan G.A."/>
            <person name="Henrissat B."/>
            <person name="Van de Peer Y."/>
            <person name="Rouze P."/>
            <person name="Ellis J.G."/>
            <person name="Dodds P.N."/>
            <person name="Schein J.E."/>
            <person name="Zhong S."/>
            <person name="Hamelin R.C."/>
            <person name="Grigoriev I.V."/>
            <person name="Szabo L.J."/>
            <person name="Martin F."/>
        </authorList>
    </citation>
    <scope>NUCLEOTIDE SEQUENCE [LARGE SCALE GENOMIC DNA]</scope>
    <source>
        <strain evidence="4">98AG31 / pathotype 3-4-7</strain>
    </source>
</reference>
<name>F4RIT3_MELLP</name>
<dbReference type="STRING" id="747676.F4RIT3"/>
<feature type="signal peptide" evidence="2">
    <location>
        <begin position="1"/>
        <end position="17"/>
    </location>
</feature>
<evidence type="ECO:0008006" key="5">
    <source>
        <dbReference type="Google" id="ProtNLM"/>
    </source>
</evidence>
<feature type="chain" id="PRO_5003315176" description="Secreted protein" evidence="2">
    <location>
        <begin position="18"/>
        <end position="458"/>
    </location>
</feature>
<evidence type="ECO:0000313" key="3">
    <source>
        <dbReference type="EMBL" id="EGG07618.1"/>
    </source>
</evidence>
<dbReference type="KEGG" id="mlr:MELLADRAFT_62390"/>
<dbReference type="AlphaFoldDB" id="F4RIT3"/>
<gene>
    <name evidence="3" type="ORF">MELLADRAFT_62390</name>
</gene>
<keyword evidence="2" id="KW-0732">Signal</keyword>
<dbReference type="GeneID" id="18929890"/>
<accession>F4RIT3</accession>
<dbReference type="HOGENOM" id="CLU_597257_0_0_1"/>
<feature type="compositionally biased region" description="Low complexity" evidence="1">
    <location>
        <begin position="206"/>
        <end position="288"/>
    </location>
</feature>
<protein>
    <recommendedName>
        <fullName evidence="5">Secreted protein</fullName>
    </recommendedName>
</protein>
<evidence type="ECO:0000256" key="2">
    <source>
        <dbReference type="SAM" id="SignalP"/>
    </source>
</evidence>
<evidence type="ECO:0000313" key="4">
    <source>
        <dbReference type="Proteomes" id="UP000001072"/>
    </source>
</evidence>
<feature type="region of interest" description="Disordered" evidence="1">
    <location>
        <begin position="176"/>
        <end position="310"/>
    </location>
</feature>
<dbReference type="Proteomes" id="UP000001072">
    <property type="component" value="Unassembled WGS sequence"/>
</dbReference>
<dbReference type="InParanoid" id="F4RIT3"/>
<feature type="compositionally biased region" description="Polar residues" evidence="1">
    <location>
        <begin position="196"/>
        <end position="205"/>
    </location>
</feature>
<proteinExistence type="predicted"/>
<dbReference type="OrthoDB" id="2507450at2759"/>
<keyword evidence="4" id="KW-1185">Reference proteome</keyword>
<dbReference type="VEuPathDB" id="FungiDB:MELLADRAFT_62390"/>
<dbReference type="EMBL" id="GL883103">
    <property type="protein sequence ID" value="EGG07618.1"/>
    <property type="molecule type" value="Genomic_DNA"/>
</dbReference>
<organism evidence="4">
    <name type="scientific">Melampsora larici-populina (strain 98AG31 / pathotype 3-4-7)</name>
    <name type="common">Poplar leaf rust fungus</name>
    <dbReference type="NCBI Taxonomy" id="747676"/>
    <lineage>
        <taxon>Eukaryota</taxon>
        <taxon>Fungi</taxon>
        <taxon>Dikarya</taxon>
        <taxon>Basidiomycota</taxon>
        <taxon>Pucciniomycotina</taxon>
        <taxon>Pucciniomycetes</taxon>
        <taxon>Pucciniales</taxon>
        <taxon>Melampsoraceae</taxon>
        <taxon>Melampsora</taxon>
    </lineage>
</organism>
<sequence length="458" mass="49669">MSILLLLSIEKLTPTQAKSLDGNYHQYSNQHDAHRSLVRLTRRRMNQELNLKMPVTEPCDGRICATVAGKVIGARLAAAAPCARQDIADQLITDAKVWYCQPQTNPLVKDDKLRVQLIAWAKLICESEKNTHPDYSKNPQTQRNFLYCLKAPVNHELDDCIPKQFEGNDPNVFFDPKVGSVALGSRPETFPRQKQPGGSTTQTQNASTAVTAPANATSSTAVTAPANATSSTTVTAPANTTTSTTTTEPANSTTSTTVTEPINTTTSTLQLLSDSTPTTTDSNKDNNSPKTDNSDQGGKKGAVDASKGKVVDASTLPEKCNKPEVRYDGGLGGRKATEMSYEPVDKTFYAHGTALSKSGPKSEFLYCVCINRPLTPWSHCTGKDFQIITDAMCDKILACLKGANKKEDEVQKVFKSCKDVSKAIGPVKKDGKAADDWNAAYVWQRLILDDYSVESPPT</sequence>
<evidence type="ECO:0000256" key="1">
    <source>
        <dbReference type="SAM" id="MobiDB-lite"/>
    </source>
</evidence>
<feature type="compositionally biased region" description="Basic and acidic residues" evidence="1">
    <location>
        <begin position="297"/>
        <end position="310"/>
    </location>
</feature>